<gene>
    <name evidence="1" type="ORF">HYC85_026782</name>
</gene>
<protein>
    <submittedName>
        <fullName evidence="1">Uncharacterized protein</fullName>
    </submittedName>
</protein>
<comment type="caution">
    <text evidence="1">The sequence shown here is derived from an EMBL/GenBank/DDBJ whole genome shotgun (WGS) entry which is preliminary data.</text>
</comment>
<accession>A0A7J7G4I2</accession>
<reference evidence="2" key="1">
    <citation type="journal article" date="2020" name="Nat. Commun.">
        <title>Genome assembly of wild tea tree DASZ reveals pedigree and selection history of tea varieties.</title>
        <authorList>
            <person name="Zhang W."/>
            <person name="Zhang Y."/>
            <person name="Qiu H."/>
            <person name="Guo Y."/>
            <person name="Wan H."/>
            <person name="Zhang X."/>
            <person name="Scossa F."/>
            <person name="Alseekh S."/>
            <person name="Zhang Q."/>
            <person name="Wang P."/>
            <person name="Xu L."/>
            <person name="Schmidt M.H."/>
            <person name="Jia X."/>
            <person name="Li D."/>
            <person name="Zhu A."/>
            <person name="Guo F."/>
            <person name="Chen W."/>
            <person name="Ni D."/>
            <person name="Usadel B."/>
            <person name="Fernie A.R."/>
            <person name="Wen W."/>
        </authorList>
    </citation>
    <scope>NUCLEOTIDE SEQUENCE [LARGE SCALE GENOMIC DNA]</scope>
    <source>
        <strain evidence="2">cv. G240</strain>
    </source>
</reference>
<dbReference type="Proteomes" id="UP000593564">
    <property type="component" value="Unassembled WGS sequence"/>
</dbReference>
<evidence type="ECO:0000313" key="2">
    <source>
        <dbReference type="Proteomes" id="UP000593564"/>
    </source>
</evidence>
<dbReference type="EMBL" id="JACBKZ010000013">
    <property type="protein sequence ID" value="KAF5935653.1"/>
    <property type="molecule type" value="Genomic_DNA"/>
</dbReference>
<evidence type="ECO:0000313" key="1">
    <source>
        <dbReference type="EMBL" id="KAF5935653.1"/>
    </source>
</evidence>
<reference evidence="1 2" key="2">
    <citation type="submission" date="2020-07" db="EMBL/GenBank/DDBJ databases">
        <title>Genome assembly of wild tea tree DASZ reveals pedigree and selection history of tea varieties.</title>
        <authorList>
            <person name="Zhang W."/>
        </authorList>
    </citation>
    <scope>NUCLEOTIDE SEQUENCE [LARGE SCALE GENOMIC DNA]</scope>
    <source>
        <strain evidence="2">cv. G240</strain>
        <tissue evidence="1">Leaf</tissue>
    </source>
</reference>
<organism evidence="1 2">
    <name type="scientific">Camellia sinensis</name>
    <name type="common">Tea plant</name>
    <name type="synonym">Thea sinensis</name>
    <dbReference type="NCBI Taxonomy" id="4442"/>
    <lineage>
        <taxon>Eukaryota</taxon>
        <taxon>Viridiplantae</taxon>
        <taxon>Streptophyta</taxon>
        <taxon>Embryophyta</taxon>
        <taxon>Tracheophyta</taxon>
        <taxon>Spermatophyta</taxon>
        <taxon>Magnoliopsida</taxon>
        <taxon>eudicotyledons</taxon>
        <taxon>Gunneridae</taxon>
        <taxon>Pentapetalae</taxon>
        <taxon>asterids</taxon>
        <taxon>Ericales</taxon>
        <taxon>Theaceae</taxon>
        <taxon>Camellia</taxon>
    </lineage>
</organism>
<proteinExistence type="predicted"/>
<name>A0A7J7G4I2_CAMSI</name>
<keyword evidence="2" id="KW-1185">Reference proteome</keyword>
<sequence length="180" mass="20451">MPYNSRVKFSNSFIQYIPRTTPHMHLIVDSPAPLQSPKSLILYHRSRMCGFFNQASVALREVLGPPLLAKERKILVEENSSYTDEGSEFNSFVSHVDGPRWKFCEEPGVSSRGNMLKLIPASGLLRKFRWSTLGLQFDWSKFCEIHLSVISEVTFLHVCTTELQCISSTQQDPRCSLPIG</sequence>
<dbReference type="AlphaFoldDB" id="A0A7J7G4I2"/>